<protein>
    <submittedName>
        <fullName evidence="3">DAGKc domain-containing protein</fullName>
    </submittedName>
</protein>
<proteinExistence type="predicted"/>
<evidence type="ECO:0000259" key="1">
    <source>
        <dbReference type="PROSITE" id="PS50146"/>
    </source>
</evidence>
<dbReference type="GO" id="GO:0001729">
    <property type="term" value="F:ceramide kinase activity"/>
    <property type="evidence" value="ECO:0007669"/>
    <property type="project" value="TreeGrafter"/>
</dbReference>
<dbReference type="Pfam" id="PF19280">
    <property type="entry name" value="CERK_C"/>
    <property type="match status" value="1"/>
</dbReference>
<accession>A0A914BXL2</accession>
<organism evidence="2 3">
    <name type="scientific">Acrobeloides nanus</name>
    <dbReference type="NCBI Taxonomy" id="290746"/>
    <lineage>
        <taxon>Eukaryota</taxon>
        <taxon>Metazoa</taxon>
        <taxon>Ecdysozoa</taxon>
        <taxon>Nematoda</taxon>
        <taxon>Chromadorea</taxon>
        <taxon>Rhabditida</taxon>
        <taxon>Tylenchina</taxon>
        <taxon>Cephalobomorpha</taxon>
        <taxon>Cephaloboidea</taxon>
        <taxon>Cephalobidae</taxon>
        <taxon>Acrobeloides</taxon>
    </lineage>
</organism>
<dbReference type="SUPFAM" id="SSF111331">
    <property type="entry name" value="NAD kinase/diacylglycerol kinase-like"/>
    <property type="match status" value="1"/>
</dbReference>
<dbReference type="GO" id="GO:0016020">
    <property type="term" value="C:membrane"/>
    <property type="evidence" value="ECO:0007669"/>
    <property type="project" value="GOC"/>
</dbReference>
<dbReference type="InterPro" id="IPR050187">
    <property type="entry name" value="Lipid_Phosphate_FormReg"/>
</dbReference>
<dbReference type="InterPro" id="IPR016064">
    <property type="entry name" value="NAD/diacylglycerol_kinase_sf"/>
</dbReference>
<dbReference type="Gene3D" id="3.40.50.10330">
    <property type="entry name" value="Probable inorganic polyphosphate/atp-NAD kinase, domain 1"/>
    <property type="match status" value="1"/>
</dbReference>
<name>A0A914BXL2_9BILA</name>
<dbReference type="InterPro" id="IPR001206">
    <property type="entry name" value="Diacylglycerol_kinase_cat_dom"/>
</dbReference>
<dbReference type="Gene3D" id="2.60.200.40">
    <property type="match status" value="1"/>
</dbReference>
<evidence type="ECO:0000313" key="2">
    <source>
        <dbReference type="Proteomes" id="UP000887540"/>
    </source>
</evidence>
<dbReference type="Pfam" id="PF00781">
    <property type="entry name" value="DAGK_cat"/>
    <property type="match status" value="1"/>
</dbReference>
<dbReference type="InterPro" id="IPR045363">
    <property type="entry name" value="CERK_C"/>
</dbReference>
<dbReference type="AlphaFoldDB" id="A0A914BXL2"/>
<dbReference type="InterPro" id="IPR017438">
    <property type="entry name" value="ATP-NAD_kinase_N"/>
</dbReference>
<evidence type="ECO:0000313" key="3">
    <source>
        <dbReference type="WBParaSite" id="ACRNAN_Path_1232.g4813.t1"/>
    </source>
</evidence>
<feature type="domain" description="DAGKc" evidence="1">
    <location>
        <begin position="108"/>
        <end position="261"/>
    </location>
</feature>
<dbReference type="PANTHER" id="PTHR12358">
    <property type="entry name" value="SPHINGOSINE KINASE"/>
    <property type="match status" value="1"/>
</dbReference>
<dbReference type="PANTHER" id="PTHR12358:SF111">
    <property type="entry name" value="CERAMIDE KINASE, ISOFORM A"/>
    <property type="match status" value="1"/>
</dbReference>
<reference evidence="3" key="1">
    <citation type="submission" date="2022-11" db="UniProtKB">
        <authorList>
            <consortium name="WormBaseParasite"/>
        </authorList>
    </citation>
    <scope>IDENTIFICATION</scope>
</reference>
<sequence>MTFDKAKKVLEFVLLKPNGVSTKHKINVGFDEILCIRSTPIKLKKGLPTCIGKDDSSSDTPNAIFIYYTIRVNVYIWRIREAAVFFTTTTEKKQWEQILQNTLKELEYRPKNLLVFINPYGGKGLAKTIYENQVAPLFDLAGVQAKVLLTERANHCYEYMQELDPETWNSIDGIVSVGGDGLFNEVLCSTVIRAQVDSNKDITDIEIDSLTTPRMRFGIIGAGSANSIVSTVHGTDDCSTAAIHIAIGSKCAVDVATVHEGRKLLKVSANAISYGWLGDVLRDSEHYRCMGPIRYQWSALRTTALHPTYFGRVSFTLSNQPEQPLKFPECKKPCEICDGTKTDSHTYHWQTDFTHVICCVIPCVSPFTPYCLAPYTGLGDGSMDLAMVPKVSRCANFRILRKVAMYGGKGLIPLERDLHVYRVSRWTFTPGALILGENTVEPEKVQQGAWNLDGEILPQPSDKALHFRLHPRLINYFGRELDLDDPRYRRCFCCYKTEKKKSNIVINPIE</sequence>
<dbReference type="Proteomes" id="UP000887540">
    <property type="component" value="Unplaced"/>
</dbReference>
<keyword evidence="2" id="KW-1185">Reference proteome</keyword>
<dbReference type="WBParaSite" id="ACRNAN_Path_1232.g4813.t1">
    <property type="protein sequence ID" value="ACRNAN_Path_1232.g4813.t1"/>
    <property type="gene ID" value="ACRNAN_Path_1232.g4813"/>
</dbReference>
<dbReference type="PROSITE" id="PS50146">
    <property type="entry name" value="DAGK"/>
    <property type="match status" value="1"/>
</dbReference>
<dbReference type="GO" id="GO:0006672">
    <property type="term" value="P:ceramide metabolic process"/>
    <property type="evidence" value="ECO:0007669"/>
    <property type="project" value="TreeGrafter"/>
</dbReference>